<proteinExistence type="predicted"/>
<feature type="region of interest" description="Disordered" evidence="1">
    <location>
        <begin position="10"/>
        <end position="50"/>
    </location>
</feature>
<feature type="compositionally biased region" description="Low complexity" evidence="1">
    <location>
        <begin position="82"/>
        <end position="93"/>
    </location>
</feature>
<feature type="compositionally biased region" description="Polar residues" evidence="1">
    <location>
        <begin position="11"/>
        <end position="40"/>
    </location>
</feature>
<feature type="region of interest" description="Disordered" evidence="1">
    <location>
        <begin position="74"/>
        <end position="104"/>
    </location>
</feature>
<dbReference type="Proteomes" id="UP000515125">
    <property type="component" value="Unplaced"/>
</dbReference>
<gene>
    <name evidence="3" type="primary">LOC34623157</name>
</gene>
<reference evidence="3" key="1">
    <citation type="submission" date="2025-08" db="UniProtKB">
        <authorList>
            <consortium name="RefSeq"/>
        </authorList>
    </citation>
    <scope>IDENTIFICATION</scope>
</reference>
<evidence type="ECO:0000313" key="3">
    <source>
        <dbReference type="RefSeq" id="XP_026193740.1"/>
    </source>
</evidence>
<dbReference type="RefSeq" id="XP_026193740.1">
    <property type="nucleotide sequence ID" value="XM_026337955.1"/>
</dbReference>
<sequence>MGFLFGWQRRGASNASATPAVSAQTPQSPQVLFTSASTQKSRFHRKTAPLSNLHSLPRSELCCKTDGCHVGKKGKEGPLLGSSPPVSAYAPSSTGSNSPQTLPKWGLFGIPSKTERLPAPVTEQPCTVATPECSTEASLGDESKVPSRKGGSSACAEWAQARQPDERGTVQTLEPSTAALVFYCPASPASAAGASATPRGSLSALSVSCANSGSSGTGRLHSGAAVAEEGGVWRALVQVEGCLEKAEASVALLGFVAAKAAVELAAERLLLQAAERSRAKGGLEAQKQQNDQRAREMLMRLCELLPLQSLPAAPALRKSCLRLLQWRVLGALLSLLDLVSISFPHSHTQQDSSSKLPSGDQALLVALLQHHVSTVKRAAEPESLFCYFQLLQAPPAARQLPRTCCWEAGDAHRRIHGSHVDLCTPFGCDSPPSAALELLGMGSPVECLSRSSLCIGDRTEYIDCGALGCPQRR</sequence>
<dbReference type="GeneID" id="34623157"/>
<evidence type="ECO:0000313" key="2">
    <source>
        <dbReference type="Proteomes" id="UP000515125"/>
    </source>
</evidence>
<name>A0A6P6S381_9EIME</name>
<dbReference type="AlphaFoldDB" id="A0A6P6S381"/>
<protein>
    <submittedName>
        <fullName evidence="3">Uncharacterized protein LOC34623157</fullName>
    </submittedName>
</protein>
<evidence type="ECO:0000256" key="1">
    <source>
        <dbReference type="SAM" id="MobiDB-lite"/>
    </source>
</evidence>
<accession>A0A6P6S381</accession>
<dbReference type="OrthoDB" id="349489at2759"/>
<keyword evidence="2" id="KW-1185">Reference proteome</keyword>
<feature type="region of interest" description="Disordered" evidence="1">
    <location>
        <begin position="132"/>
        <end position="151"/>
    </location>
</feature>
<organism evidence="2 3">
    <name type="scientific">Cyclospora cayetanensis</name>
    <dbReference type="NCBI Taxonomy" id="88456"/>
    <lineage>
        <taxon>Eukaryota</taxon>
        <taxon>Sar</taxon>
        <taxon>Alveolata</taxon>
        <taxon>Apicomplexa</taxon>
        <taxon>Conoidasida</taxon>
        <taxon>Coccidia</taxon>
        <taxon>Eucoccidiorida</taxon>
        <taxon>Eimeriorina</taxon>
        <taxon>Eimeriidae</taxon>
        <taxon>Cyclospora</taxon>
    </lineage>
</organism>